<reference evidence="10" key="1">
    <citation type="submission" date="2021-06" db="EMBL/GenBank/DDBJ databases">
        <title>Comparative genomics, transcriptomics and evolutionary studies reveal genomic signatures of adaptation to plant cell wall in hemibiotrophic fungi.</title>
        <authorList>
            <consortium name="DOE Joint Genome Institute"/>
            <person name="Baroncelli R."/>
            <person name="Diaz J.F."/>
            <person name="Benocci T."/>
            <person name="Peng M."/>
            <person name="Battaglia E."/>
            <person name="Haridas S."/>
            <person name="Andreopoulos W."/>
            <person name="Labutti K."/>
            <person name="Pangilinan J."/>
            <person name="Floch G.L."/>
            <person name="Makela M.R."/>
            <person name="Henrissat B."/>
            <person name="Grigoriev I.V."/>
            <person name="Crouch J.A."/>
            <person name="De Vries R.P."/>
            <person name="Sukno S.A."/>
            <person name="Thon M.R."/>
        </authorList>
    </citation>
    <scope>NUCLEOTIDE SEQUENCE</scope>
    <source>
        <strain evidence="10">CBS 125086</strain>
    </source>
</reference>
<evidence type="ECO:0000256" key="2">
    <source>
        <dbReference type="ARBA" id="ARBA00022692"/>
    </source>
</evidence>
<accession>A0AAD8V223</accession>
<keyword evidence="4 8" id="KW-1133">Transmembrane helix</keyword>
<comment type="subcellular location">
    <subcellularLocation>
        <location evidence="1">Membrane</location>
        <topology evidence="1">Single-pass type I membrane protein</topology>
    </subcellularLocation>
</comment>
<evidence type="ECO:0000259" key="9">
    <source>
        <dbReference type="PROSITE" id="PS51328"/>
    </source>
</evidence>
<feature type="transmembrane region" description="Helical" evidence="8">
    <location>
        <begin position="508"/>
        <end position="526"/>
    </location>
</feature>
<evidence type="ECO:0000256" key="1">
    <source>
        <dbReference type="ARBA" id="ARBA00004479"/>
    </source>
</evidence>
<evidence type="ECO:0000256" key="8">
    <source>
        <dbReference type="SAM" id="Phobius"/>
    </source>
</evidence>
<evidence type="ECO:0000256" key="5">
    <source>
        <dbReference type="ARBA" id="ARBA00023136"/>
    </source>
</evidence>
<dbReference type="PROSITE" id="PS51328">
    <property type="entry name" value="L_LECTIN_LIKE"/>
    <property type="match status" value="1"/>
</dbReference>
<dbReference type="PANTHER" id="PTHR12223:SF28">
    <property type="entry name" value="LECTIN, MANNOSE BINDING 1 LIKE"/>
    <property type="match status" value="1"/>
</dbReference>
<evidence type="ECO:0000256" key="4">
    <source>
        <dbReference type="ARBA" id="ARBA00022989"/>
    </source>
</evidence>
<keyword evidence="2 8" id="KW-0812">Transmembrane</keyword>
<dbReference type="GO" id="GO:0006888">
    <property type="term" value="P:endoplasmic reticulum to Golgi vesicle-mediated transport"/>
    <property type="evidence" value="ECO:0007669"/>
    <property type="project" value="TreeGrafter"/>
</dbReference>
<dbReference type="GO" id="GO:0030134">
    <property type="term" value="C:COPII-coated ER to Golgi transport vesicle"/>
    <property type="evidence" value="ECO:0007669"/>
    <property type="project" value="TreeGrafter"/>
</dbReference>
<feature type="transmembrane region" description="Helical" evidence="8">
    <location>
        <begin position="46"/>
        <end position="69"/>
    </location>
</feature>
<name>A0AAD8V223_9PEZI</name>
<feature type="coiled-coil region" evidence="6">
    <location>
        <begin position="431"/>
        <end position="471"/>
    </location>
</feature>
<dbReference type="Pfam" id="PF03388">
    <property type="entry name" value="Lectin_leg-like"/>
    <property type="match status" value="1"/>
</dbReference>
<protein>
    <submittedName>
        <fullName evidence="10">Legume-like lectin family protein</fullName>
    </submittedName>
</protein>
<dbReference type="Gene3D" id="2.60.120.200">
    <property type="match status" value="1"/>
</dbReference>
<sequence>MVLDAFLVPTCPQPTHRPLLGDSRTWRVSNHLVPTQFFGSRRCLQLVLFFPFILPALQDLAFFSLFLVYSSPIPGAIRPASSTHLIPTPSPKDSRRTTSDSATMRVSQAPLSSTLAFLLGASLTQAQYLINELSFGYSGSISPNNDGHIPNFVLQGQPNQPEVLSNKIILTPVAPGNQRGSIWSTQKVMHSNFIADIDFRANGPERAGGNLNIWLTNGGSIDVGMSSAYTAPRFDGLVLVIDGHGGTGGMVRGFLNDHSTDYKAQSDISALAFGHCQYHYRNLGRPSQIKLRQTDRAFKVEIDGRLCFETDKVKIPPGYTFGITAASADNPDSFEIFKMVVMSDNLHSSDNGQQQAHEQKANQGEPGSKNPRSGNPDPIGLEELPDASPDSITSSRAQFADLHNRLQSINHQIGTVFRALTQYSQHGEHRHEETSQILDSLRQELRKLEKMNDLEGRINGLEREVRGMRTDLNLQMKNTEHSLQKYMSDHHDALASHIVNTTPGHGKLIAVIVGSQVVLAVGYLLYKRRKNSMPKKYL</sequence>
<organism evidence="10 11">
    <name type="scientific">Colletotrichum navitas</name>
    <dbReference type="NCBI Taxonomy" id="681940"/>
    <lineage>
        <taxon>Eukaryota</taxon>
        <taxon>Fungi</taxon>
        <taxon>Dikarya</taxon>
        <taxon>Ascomycota</taxon>
        <taxon>Pezizomycotina</taxon>
        <taxon>Sordariomycetes</taxon>
        <taxon>Hypocreomycetidae</taxon>
        <taxon>Glomerellales</taxon>
        <taxon>Glomerellaceae</taxon>
        <taxon>Colletotrichum</taxon>
        <taxon>Colletotrichum graminicola species complex</taxon>
    </lineage>
</organism>
<evidence type="ECO:0000256" key="7">
    <source>
        <dbReference type="SAM" id="MobiDB-lite"/>
    </source>
</evidence>
<dbReference type="GO" id="GO:0005789">
    <property type="term" value="C:endoplasmic reticulum membrane"/>
    <property type="evidence" value="ECO:0007669"/>
    <property type="project" value="TreeGrafter"/>
</dbReference>
<dbReference type="InterPro" id="IPR051136">
    <property type="entry name" value="Intracellular_Lectin-GPT"/>
</dbReference>
<dbReference type="GO" id="GO:0005537">
    <property type="term" value="F:D-mannose binding"/>
    <property type="evidence" value="ECO:0007669"/>
    <property type="project" value="TreeGrafter"/>
</dbReference>
<keyword evidence="3" id="KW-0732">Signal</keyword>
<proteinExistence type="predicted"/>
<dbReference type="SUPFAM" id="SSF49899">
    <property type="entry name" value="Concanavalin A-like lectins/glucanases"/>
    <property type="match status" value="1"/>
</dbReference>
<dbReference type="CDD" id="cd06903">
    <property type="entry name" value="lectin_EMP46_EMP47"/>
    <property type="match status" value="1"/>
</dbReference>
<dbReference type="GeneID" id="85442638"/>
<dbReference type="AlphaFoldDB" id="A0AAD8V223"/>
<feature type="compositionally biased region" description="Polar residues" evidence="7">
    <location>
        <begin position="347"/>
        <end position="356"/>
    </location>
</feature>
<dbReference type="GO" id="GO:0005793">
    <property type="term" value="C:endoplasmic reticulum-Golgi intermediate compartment"/>
    <property type="evidence" value="ECO:0007669"/>
    <property type="project" value="TreeGrafter"/>
</dbReference>
<feature type="domain" description="L-type lectin-like" evidence="9">
    <location>
        <begin position="132"/>
        <end position="344"/>
    </location>
</feature>
<dbReference type="InterPro" id="IPR005052">
    <property type="entry name" value="Lectin_leg"/>
</dbReference>
<dbReference type="EMBL" id="JAHLJV010000054">
    <property type="protein sequence ID" value="KAK1580521.1"/>
    <property type="molecule type" value="Genomic_DNA"/>
</dbReference>
<dbReference type="RefSeq" id="XP_060411558.1">
    <property type="nucleotide sequence ID" value="XM_060558398.1"/>
</dbReference>
<comment type="caution">
    <text evidence="10">The sequence shown here is derived from an EMBL/GenBank/DDBJ whole genome shotgun (WGS) entry which is preliminary data.</text>
</comment>
<gene>
    <name evidence="10" type="ORF">LY79DRAFT_561362</name>
</gene>
<evidence type="ECO:0000256" key="6">
    <source>
        <dbReference type="SAM" id="Coils"/>
    </source>
</evidence>
<feature type="region of interest" description="Disordered" evidence="7">
    <location>
        <begin position="347"/>
        <end position="392"/>
    </location>
</feature>
<keyword evidence="6" id="KW-0175">Coiled coil</keyword>
<dbReference type="GO" id="GO:0000139">
    <property type="term" value="C:Golgi membrane"/>
    <property type="evidence" value="ECO:0007669"/>
    <property type="project" value="TreeGrafter"/>
</dbReference>
<keyword evidence="5 8" id="KW-0472">Membrane</keyword>
<evidence type="ECO:0000313" key="10">
    <source>
        <dbReference type="EMBL" id="KAK1580521.1"/>
    </source>
</evidence>
<evidence type="ECO:0000256" key="3">
    <source>
        <dbReference type="ARBA" id="ARBA00022729"/>
    </source>
</evidence>
<dbReference type="InterPro" id="IPR035661">
    <property type="entry name" value="EMP46/EMP47_N"/>
</dbReference>
<dbReference type="Proteomes" id="UP001230504">
    <property type="component" value="Unassembled WGS sequence"/>
</dbReference>
<feature type="region of interest" description="Disordered" evidence="7">
    <location>
        <begin position="80"/>
        <end position="104"/>
    </location>
</feature>
<dbReference type="InterPro" id="IPR013320">
    <property type="entry name" value="ConA-like_dom_sf"/>
</dbReference>
<evidence type="ECO:0000313" key="11">
    <source>
        <dbReference type="Proteomes" id="UP001230504"/>
    </source>
</evidence>
<dbReference type="PANTHER" id="PTHR12223">
    <property type="entry name" value="VESICULAR MANNOSE-BINDING LECTIN"/>
    <property type="match status" value="1"/>
</dbReference>
<keyword evidence="11" id="KW-1185">Reference proteome</keyword>